<dbReference type="InterPro" id="IPR028989">
    <property type="entry name" value="RimP_N"/>
</dbReference>
<dbReference type="Proteomes" id="UP000271125">
    <property type="component" value="Unassembled WGS sequence"/>
</dbReference>
<accession>A0A660SCH8</accession>
<dbReference type="PANTHER" id="PTHR33867:SF1">
    <property type="entry name" value="RIBOSOME MATURATION FACTOR RIMP"/>
    <property type="match status" value="1"/>
</dbReference>
<evidence type="ECO:0000259" key="3">
    <source>
        <dbReference type="Pfam" id="PF02576"/>
    </source>
</evidence>
<dbReference type="AlphaFoldDB" id="A0A660SCH8"/>
<dbReference type="SUPFAM" id="SSF75420">
    <property type="entry name" value="YhbC-like, N-terminal domain"/>
    <property type="match status" value="1"/>
</dbReference>
<evidence type="ECO:0000256" key="1">
    <source>
        <dbReference type="ARBA" id="ARBA00022490"/>
    </source>
</evidence>
<gene>
    <name evidence="4" type="ORF">DRP43_05575</name>
</gene>
<keyword evidence="1" id="KW-0963">Cytoplasm</keyword>
<sequence length="99" mass="11491">MERKSITDLVTNYLYEIFKTKSESEFIIENITLKGAKNNRTIQILINKKGNVAISDCVFITKQLSEYIDKDENFDEHFILEVSSPGEKRNKIIKEESSD</sequence>
<proteinExistence type="predicted"/>
<feature type="domain" description="Ribosome maturation factor RimP N-terminal" evidence="3">
    <location>
        <begin position="23"/>
        <end position="86"/>
    </location>
</feature>
<name>A0A660SCH8_UNCT6</name>
<dbReference type="PANTHER" id="PTHR33867">
    <property type="entry name" value="RIBOSOME MATURATION FACTOR RIMP"/>
    <property type="match status" value="1"/>
</dbReference>
<keyword evidence="2" id="KW-0690">Ribosome biogenesis</keyword>
<protein>
    <recommendedName>
        <fullName evidence="3">Ribosome maturation factor RimP N-terminal domain-containing protein</fullName>
    </recommendedName>
</protein>
<dbReference type="EMBL" id="QNBD01000269">
    <property type="protein sequence ID" value="RKX68469.1"/>
    <property type="molecule type" value="Genomic_DNA"/>
</dbReference>
<comment type="caution">
    <text evidence="4">The sequence shown here is derived from an EMBL/GenBank/DDBJ whole genome shotgun (WGS) entry which is preliminary data.</text>
</comment>
<organism evidence="4 5">
    <name type="scientific">candidate division TA06 bacterium</name>
    <dbReference type="NCBI Taxonomy" id="2250710"/>
    <lineage>
        <taxon>Bacteria</taxon>
        <taxon>Bacteria division TA06</taxon>
    </lineage>
</organism>
<dbReference type="GO" id="GO:0000028">
    <property type="term" value="P:ribosomal small subunit assembly"/>
    <property type="evidence" value="ECO:0007669"/>
    <property type="project" value="TreeGrafter"/>
</dbReference>
<dbReference type="Gene3D" id="3.30.300.70">
    <property type="entry name" value="RimP-like superfamily, N-terminal"/>
    <property type="match status" value="1"/>
</dbReference>
<dbReference type="InterPro" id="IPR003728">
    <property type="entry name" value="Ribosome_maturation_RimP"/>
</dbReference>
<evidence type="ECO:0000313" key="5">
    <source>
        <dbReference type="Proteomes" id="UP000271125"/>
    </source>
</evidence>
<evidence type="ECO:0000256" key="2">
    <source>
        <dbReference type="ARBA" id="ARBA00022517"/>
    </source>
</evidence>
<dbReference type="InterPro" id="IPR035956">
    <property type="entry name" value="RimP_N_sf"/>
</dbReference>
<evidence type="ECO:0000313" key="4">
    <source>
        <dbReference type="EMBL" id="RKX68469.1"/>
    </source>
</evidence>
<reference evidence="4 5" key="1">
    <citation type="submission" date="2018-06" db="EMBL/GenBank/DDBJ databases">
        <title>Extensive metabolic versatility and redundancy in microbially diverse, dynamic hydrothermal sediments.</title>
        <authorList>
            <person name="Dombrowski N."/>
            <person name="Teske A."/>
            <person name="Baker B.J."/>
        </authorList>
    </citation>
    <scope>NUCLEOTIDE SEQUENCE [LARGE SCALE GENOMIC DNA]</scope>
    <source>
        <strain evidence="4">B10_G13</strain>
    </source>
</reference>
<dbReference type="Pfam" id="PF02576">
    <property type="entry name" value="RimP_N"/>
    <property type="match status" value="1"/>
</dbReference>
<dbReference type="GO" id="GO:0006412">
    <property type="term" value="P:translation"/>
    <property type="evidence" value="ECO:0007669"/>
    <property type="project" value="TreeGrafter"/>
</dbReference>
<dbReference type="GO" id="GO:0005829">
    <property type="term" value="C:cytosol"/>
    <property type="evidence" value="ECO:0007669"/>
    <property type="project" value="TreeGrafter"/>
</dbReference>